<keyword evidence="8" id="KW-0963">Cytoplasm</keyword>
<dbReference type="Gene3D" id="3.90.470.20">
    <property type="entry name" value="4'-phosphopantetheinyl transferase domain"/>
    <property type="match status" value="1"/>
</dbReference>
<accession>A0ABY2PCN9</accession>
<evidence type="ECO:0000313" key="11">
    <source>
        <dbReference type="EMBL" id="TGZ08785.1"/>
    </source>
</evidence>
<dbReference type="EMBL" id="SRZK01000178">
    <property type="protein sequence ID" value="TGZ08785.1"/>
    <property type="molecule type" value="Genomic_DNA"/>
</dbReference>
<comment type="subcellular location">
    <subcellularLocation>
        <location evidence="8">Cytoplasm</location>
    </subcellularLocation>
</comment>
<keyword evidence="4 8" id="KW-0276">Fatty acid metabolism</keyword>
<evidence type="ECO:0000256" key="7">
    <source>
        <dbReference type="ARBA" id="ARBA00023160"/>
    </source>
</evidence>
<proteinExistence type="inferred from homology"/>
<feature type="compositionally biased region" description="Basic and acidic residues" evidence="9">
    <location>
        <begin position="135"/>
        <end position="153"/>
    </location>
</feature>
<keyword evidence="12" id="KW-1185">Reference proteome</keyword>
<evidence type="ECO:0000313" key="12">
    <source>
        <dbReference type="Proteomes" id="UP000306274"/>
    </source>
</evidence>
<dbReference type="EC" id="2.7.8.7" evidence="8"/>
<keyword evidence="3 8" id="KW-0479">Metal-binding</keyword>
<dbReference type="HAMAP" id="MF_00101">
    <property type="entry name" value="AcpS"/>
    <property type="match status" value="1"/>
</dbReference>
<name>A0ABY2PCN9_9ACTN</name>
<evidence type="ECO:0000256" key="3">
    <source>
        <dbReference type="ARBA" id="ARBA00022723"/>
    </source>
</evidence>
<dbReference type="Proteomes" id="UP000306274">
    <property type="component" value="Unassembled WGS sequence"/>
</dbReference>
<keyword evidence="2 8" id="KW-0808">Transferase</keyword>
<organism evidence="11 12">
    <name type="scientific">Streptomyces rhizosphaericola</name>
    <dbReference type="NCBI Taxonomy" id="2564098"/>
    <lineage>
        <taxon>Bacteria</taxon>
        <taxon>Bacillati</taxon>
        <taxon>Actinomycetota</taxon>
        <taxon>Actinomycetes</taxon>
        <taxon>Kitasatosporales</taxon>
        <taxon>Streptomycetaceae</taxon>
        <taxon>Streptomyces</taxon>
    </lineage>
</organism>
<dbReference type="InterPro" id="IPR002582">
    <property type="entry name" value="ACPS"/>
</dbReference>
<comment type="similarity">
    <text evidence="8">Belongs to the P-Pant transferase superfamily. AcpS family.</text>
</comment>
<evidence type="ECO:0000256" key="6">
    <source>
        <dbReference type="ARBA" id="ARBA00023098"/>
    </source>
</evidence>
<comment type="function">
    <text evidence="8">Transfers the 4'-phosphopantetheine moiety from coenzyme A to a Ser of acyl-carrier-protein.</text>
</comment>
<keyword evidence="6 8" id="KW-0443">Lipid metabolism</keyword>
<evidence type="ECO:0000256" key="2">
    <source>
        <dbReference type="ARBA" id="ARBA00022679"/>
    </source>
</evidence>
<protein>
    <recommendedName>
        <fullName evidence="8">Holo-[acyl-carrier-protein] synthase</fullName>
        <shortName evidence="8">Holo-ACP synthase</shortName>
        <ecNumber evidence="8">2.7.8.7</ecNumber>
    </recommendedName>
    <alternativeName>
        <fullName evidence="8">4'-phosphopantetheinyl transferase AcpS</fullName>
    </alternativeName>
</protein>
<sequence length="153" mass="16611">MNGGSGPMGVGLDLLDRTELDRLTTRRWFLRYCYAPEEIERAHRLTGRRRQEYLAGRFAAKEAVLKALGRGLFQGVAPRDILVGRAAGGAPHVELRGSAAEAAPGTTVLISITHKGDAVAAVVLTVPRGDIPSDDISRDDIPRTHDEEERRGS</sequence>
<dbReference type="InterPro" id="IPR008278">
    <property type="entry name" value="4-PPantetheinyl_Trfase_dom"/>
</dbReference>
<dbReference type="InterPro" id="IPR037143">
    <property type="entry name" value="4-PPantetheinyl_Trfase_dom_sf"/>
</dbReference>
<keyword evidence="7 8" id="KW-0275">Fatty acid biosynthesis</keyword>
<evidence type="ECO:0000256" key="4">
    <source>
        <dbReference type="ARBA" id="ARBA00022832"/>
    </source>
</evidence>
<reference evidence="11 12" key="1">
    <citation type="submission" date="2019-04" db="EMBL/GenBank/DDBJ databases">
        <title>Streptomyces rhizosphaericola sp. nov., an actinobacterium isolated from the wheat rhizosphere.</title>
        <authorList>
            <person name="Vargas Hoyos H.A."/>
            <person name="Santos S.N."/>
            <person name="Genuario D.B."/>
            <person name="Melo I.S."/>
            <person name="Da Silva L.J."/>
            <person name="Da Silva F.S.P."/>
            <person name="Zucchi T.D."/>
        </authorList>
    </citation>
    <scope>NUCLEOTIDE SEQUENCE [LARGE SCALE GENOMIC DNA]</scope>
    <source>
        <strain evidence="11 12">1AS2c</strain>
    </source>
</reference>
<evidence type="ECO:0000256" key="9">
    <source>
        <dbReference type="SAM" id="MobiDB-lite"/>
    </source>
</evidence>
<keyword evidence="1 8" id="KW-0444">Lipid biosynthesis</keyword>
<keyword evidence="5 8" id="KW-0460">Magnesium</keyword>
<gene>
    <name evidence="8" type="primary">acpS</name>
    <name evidence="11" type="ORF">E5Z02_18660</name>
</gene>
<evidence type="ECO:0000256" key="5">
    <source>
        <dbReference type="ARBA" id="ARBA00022842"/>
    </source>
</evidence>
<feature type="domain" description="4'-phosphopantetheinyl transferase" evidence="10">
    <location>
        <begin position="9"/>
        <end position="105"/>
    </location>
</feature>
<feature type="binding site" evidence="8">
    <location>
        <position position="13"/>
    </location>
    <ligand>
        <name>Mg(2+)</name>
        <dbReference type="ChEBI" id="CHEBI:18420"/>
    </ligand>
</feature>
<evidence type="ECO:0000256" key="1">
    <source>
        <dbReference type="ARBA" id="ARBA00022516"/>
    </source>
</evidence>
<dbReference type="NCBIfam" id="TIGR00556">
    <property type="entry name" value="pantethn_trn"/>
    <property type="match status" value="1"/>
</dbReference>
<comment type="cofactor">
    <cofactor evidence="8">
        <name>Mg(2+)</name>
        <dbReference type="ChEBI" id="CHEBI:18420"/>
    </cofactor>
</comment>
<dbReference type="Pfam" id="PF01648">
    <property type="entry name" value="ACPS"/>
    <property type="match status" value="1"/>
</dbReference>
<evidence type="ECO:0000256" key="8">
    <source>
        <dbReference type="HAMAP-Rule" id="MF_00101"/>
    </source>
</evidence>
<feature type="binding site" evidence="8">
    <location>
        <position position="62"/>
    </location>
    <ligand>
        <name>Mg(2+)</name>
        <dbReference type="ChEBI" id="CHEBI:18420"/>
    </ligand>
</feature>
<feature type="region of interest" description="Disordered" evidence="9">
    <location>
        <begin position="132"/>
        <end position="153"/>
    </location>
</feature>
<dbReference type="SUPFAM" id="SSF56214">
    <property type="entry name" value="4'-phosphopantetheinyl transferase"/>
    <property type="match status" value="1"/>
</dbReference>
<evidence type="ECO:0000259" key="10">
    <source>
        <dbReference type="Pfam" id="PF01648"/>
    </source>
</evidence>
<comment type="catalytic activity">
    <reaction evidence="8">
        <text>apo-[ACP] + CoA = holo-[ACP] + adenosine 3',5'-bisphosphate + H(+)</text>
        <dbReference type="Rhea" id="RHEA:12068"/>
        <dbReference type="Rhea" id="RHEA-COMP:9685"/>
        <dbReference type="Rhea" id="RHEA-COMP:9690"/>
        <dbReference type="ChEBI" id="CHEBI:15378"/>
        <dbReference type="ChEBI" id="CHEBI:29999"/>
        <dbReference type="ChEBI" id="CHEBI:57287"/>
        <dbReference type="ChEBI" id="CHEBI:58343"/>
        <dbReference type="ChEBI" id="CHEBI:64479"/>
        <dbReference type="EC" id="2.7.8.7"/>
    </reaction>
</comment>
<dbReference type="InterPro" id="IPR004568">
    <property type="entry name" value="Ppantetheine-prot_Trfase_dom"/>
</dbReference>
<comment type="caution">
    <text evidence="11">The sequence shown here is derived from an EMBL/GenBank/DDBJ whole genome shotgun (WGS) entry which is preliminary data.</text>
</comment>